<protein>
    <recommendedName>
        <fullName evidence="4">F-box domain-containing protein</fullName>
    </recommendedName>
</protein>
<gene>
    <name evidence="2" type="ORF">MVEN_02441600</name>
</gene>
<evidence type="ECO:0008006" key="4">
    <source>
        <dbReference type="Google" id="ProtNLM"/>
    </source>
</evidence>
<name>A0A8H6WYI8_9AGAR</name>
<dbReference type="SUPFAM" id="SSF52047">
    <property type="entry name" value="RNI-like"/>
    <property type="match status" value="1"/>
</dbReference>
<comment type="caution">
    <text evidence="2">The sequence shown here is derived from an EMBL/GenBank/DDBJ whole genome shotgun (WGS) entry which is preliminary data.</text>
</comment>
<evidence type="ECO:0000313" key="3">
    <source>
        <dbReference type="Proteomes" id="UP000620124"/>
    </source>
</evidence>
<reference evidence="2" key="1">
    <citation type="submission" date="2020-05" db="EMBL/GenBank/DDBJ databases">
        <title>Mycena genomes resolve the evolution of fungal bioluminescence.</title>
        <authorList>
            <person name="Tsai I.J."/>
        </authorList>
    </citation>
    <scope>NUCLEOTIDE SEQUENCE</scope>
    <source>
        <strain evidence="2">CCC161011</strain>
    </source>
</reference>
<sequence>MYSSFATSPTILLSMLALSMQWMNVNLCLPFQDLAREQFHAALRGRLPALKRLQIITTGGNSVVTAFELAPNLHTVVLERLPPSMPWLQLNHFRGERLVGMDCLHVLRLGVSLLECKFSLVDEDIYEEALLPPHLALRTLHLTDHTVCLDILRILTLPALSELNLDDGRDSVEQYHEVLSFLSRSRPPLQRLSVQHGYPRLTHAFPFLLQLSALEIPEVTVAEYSILLQDLRARDPATFLPNLKSLVISSWESLYYEAEQPASVDCEVLADALTQR</sequence>
<dbReference type="Proteomes" id="UP000620124">
    <property type="component" value="Unassembled WGS sequence"/>
</dbReference>
<dbReference type="OrthoDB" id="2269034at2759"/>
<dbReference type="EMBL" id="JACAZI010000032">
    <property type="protein sequence ID" value="KAF7331013.1"/>
    <property type="molecule type" value="Genomic_DNA"/>
</dbReference>
<proteinExistence type="predicted"/>
<evidence type="ECO:0000256" key="1">
    <source>
        <dbReference type="SAM" id="SignalP"/>
    </source>
</evidence>
<organism evidence="2 3">
    <name type="scientific">Mycena venus</name>
    <dbReference type="NCBI Taxonomy" id="2733690"/>
    <lineage>
        <taxon>Eukaryota</taxon>
        <taxon>Fungi</taxon>
        <taxon>Dikarya</taxon>
        <taxon>Basidiomycota</taxon>
        <taxon>Agaricomycotina</taxon>
        <taxon>Agaricomycetes</taxon>
        <taxon>Agaricomycetidae</taxon>
        <taxon>Agaricales</taxon>
        <taxon>Marasmiineae</taxon>
        <taxon>Mycenaceae</taxon>
        <taxon>Mycena</taxon>
    </lineage>
</organism>
<keyword evidence="1" id="KW-0732">Signal</keyword>
<dbReference type="AlphaFoldDB" id="A0A8H6WYI8"/>
<feature type="signal peptide" evidence="1">
    <location>
        <begin position="1"/>
        <end position="27"/>
    </location>
</feature>
<evidence type="ECO:0000313" key="2">
    <source>
        <dbReference type="EMBL" id="KAF7331013.1"/>
    </source>
</evidence>
<feature type="chain" id="PRO_5034047466" description="F-box domain-containing protein" evidence="1">
    <location>
        <begin position="28"/>
        <end position="276"/>
    </location>
</feature>
<keyword evidence="3" id="KW-1185">Reference proteome</keyword>
<accession>A0A8H6WYI8</accession>